<dbReference type="PANTHER" id="PTHR19855">
    <property type="entry name" value="WD40 REPEAT PROTEIN 12, 37"/>
    <property type="match status" value="1"/>
</dbReference>
<dbReference type="Gene3D" id="1.20.1280.50">
    <property type="match status" value="1"/>
</dbReference>
<feature type="domain" description="F-box" evidence="4">
    <location>
        <begin position="117"/>
        <end position="163"/>
    </location>
</feature>
<dbReference type="Pfam" id="PF00400">
    <property type="entry name" value="WD40"/>
    <property type="match status" value="3"/>
</dbReference>
<dbReference type="InterPro" id="IPR036047">
    <property type="entry name" value="F-box-like_dom_sf"/>
</dbReference>
<evidence type="ECO:0000313" key="6">
    <source>
        <dbReference type="Proteomes" id="UP000288805"/>
    </source>
</evidence>
<dbReference type="PROSITE" id="PS50082">
    <property type="entry name" value="WD_REPEATS_2"/>
    <property type="match status" value="1"/>
</dbReference>
<name>A0A438E2D6_VITVI</name>
<dbReference type="SMART" id="SM00256">
    <property type="entry name" value="FBOX"/>
    <property type="match status" value="1"/>
</dbReference>
<dbReference type="InterPro" id="IPR001810">
    <property type="entry name" value="F-box_dom"/>
</dbReference>
<accession>A0A438E2D6</accession>
<sequence length="531" mass="58878">MAFECQESIEVCLVKNSIDSDEQQAGLSDFNSNFNHITSIFDAKSQLETETAHRESGVVCLLKNSIEERAGLTQFSPDSDHNTLIHDSGNSQSEIEIGIQKPSTSNPKVNDTSGHYRRLITDLPSALISEILNCLDPKELGVVSCVSTVLNRLASEHSVWKDFYCERWGAPVVSGFSDEKSWRELFVEREFRSKTFRGRFSIDVLYGHTEAVRAVFLLASAKLIFTSGYDSIVRMWDMEEGLSIACSRPLGCTIRAVAADKKLLLAGGSDGFIHCWRAVEGLSCLFDLVGSQNLSTEFRIWEHEGCKGLEHTDWVWGLVPRDTTVASTSGSDVYVWDADSGTLLTIIPNAHVGNAYALARSHTGDFLFTGGEDGAIHMFEVVSDCMERNVSEVSTWIPHSGPVHSLAFEFPWLVSASADGRMSLIDVRKLLQTCKPSLGKNVSKIVFVCGGEEGVVRVWNFSQALEAEQRARALRGIRLENRMRRRRLQIELTSKGSRTDQCSVAANKNPINGDRSGVWHNKRGMSGRMKA</sequence>
<dbReference type="PROSITE" id="PS50181">
    <property type="entry name" value="FBOX"/>
    <property type="match status" value="1"/>
</dbReference>
<dbReference type="SMART" id="SM00320">
    <property type="entry name" value="WD40"/>
    <property type="match status" value="5"/>
</dbReference>
<dbReference type="InterPro" id="IPR001680">
    <property type="entry name" value="WD40_rpt"/>
</dbReference>
<dbReference type="AlphaFoldDB" id="A0A438E2D6"/>
<evidence type="ECO:0000256" key="1">
    <source>
        <dbReference type="ARBA" id="ARBA00022574"/>
    </source>
</evidence>
<dbReference type="SUPFAM" id="SSF81383">
    <property type="entry name" value="F-box domain"/>
    <property type="match status" value="1"/>
</dbReference>
<protein>
    <submittedName>
        <fullName evidence="5">F-box/WD-40 repeat-containing protein</fullName>
    </submittedName>
</protein>
<evidence type="ECO:0000259" key="4">
    <source>
        <dbReference type="PROSITE" id="PS50181"/>
    </source>
</evidence>
<feature type="repeat" description="WD" evidence="3">
    <location>
        <begin position="205"/>
        <end position="246"/>
    </location>
</feature>
<proteinExistence type="predicted"/>
<keyword evidence="2" id="KW-0677">Repeat</keyword>
<dbReference type="PROSITE" id="PS00678">
    <property type="entry name" value="WD_REPEATS_1"/>
    <property type="match status" value="1"/>
</dbReference>
<evidence type="ECO:0000256" key="2">
    <source>
        <dbReference type="ARBA" id="ARBA00022737"/>
    </source>
</evidence>
<comment type="caution">
    <text evidence="5">The sequence shown here is derived from an EMBL/GenBank/DDBJ whole genome shotgun (WGS) entry which is preliminary data.</text>
</comment>
<organism evidence="5 6">
    <name type="scientific">Vitis vinifera</name>
    <name type="common">Grape</name>
    <dbReference type="NCBI Taxonomy" id="29760"/>
    <lineage>
        <taxon>Eukaryota</taxon>
        <taxon>Viridiplantae</taxon>
        <taxon>Streptophyta</taxon>
        <taxon>Embryophyta</taxon>
        <taxon>Tracheophyta</taxon>
        <taxon>Spermatophyta</taxon>
        <taxon>Magnoliopsida</taxon>
        <taxon>eudicotyledons</taxon>
        <taxon>Gunneridae</taxon>
        <taxon>Pentapetalae</taxon>
        <taxon>rosids</taxon>
        <taxon>Vitales</taxon>
        <taxon>Vitaceae</taxon>
        <taxon>Viteae</taxon>
        <taxon>Vitis</taxon>
    </lineage>
</organism>
<dbReference type="SUPFAM" id="SSF50978">
    <property type="entry name" value="WD40 repeat-like"/>
    <property type="match status" value="1"/>
</dbReference>
<keyword evidence="1 3" id="KW-0853">WD repeat</keyword>
<reference evidence="5 6" key="1">
    <citation type="journal article" date="2018" name="PLoS Genet.">
        <title>Population sequencing reveals clonal diversity and ancestral inbreeding in the grapevine cultivar Chardonnay.</title>
        <authorList>
            <person name="Roach M.J."/>
            <person name="Johnson D.L."/>
            <person name="Bohlmann J."/>
            <person name="van Vuuren H.J."/>
            <person name="Jones S.J."/>
            <person name="Pretorius I.S."/>
            <person name="Schmidt S.A."/>
            <person name="Borneman A.R."/>
        </authorList>
    </citation>
    <scope>NUCLEOTIDE SEQUENCE [LARGE SCALE GENOMIC DNA]</scope>
    <source>
        <strain evidence="6">cv. Chardonnay</strain>
        <tissue evidence="5">Leaf</tissue>
    </source>
</reference>
<dbReference type="InterPro" id="IPR036322">
    <property type="entry name" value="WD40_repeat_dom_sf"/>
</dbReference>
<dbReference type="Pfam" id="PF12937">
    <property type="entry name" value="F-box-like"/>
    <property type="match status" value="1"/>
</dbReference>
<dbReference type="InterPro" id="IPR019775">
    <property type="entry name" value="WD40_repeat_CS"/>
</dbReference>
<dbReference type="Proteomes" id="UP000288805">
    <property type="component" value="Unassembled WGS sequence"/>
</dbReference>
<dbReference type="Gene3D" id="2.130.10.10">
    <property type="entry name" value="YVTN repeat-like/Quinoprotein amine dehydrogenase"/>
    <property type="match status" value="1"/>
</dbReference>
<dbReference type="PROSITE" id="PS50294">
    <property type="entry name" value="WD_REPEATS_REGION"/>
    <property type="match status" value="1"/>
</dbReference>
<dbReference type="InterPro" id="IPR015943">
    <property type="entry name" value="WD40/YVTN_repeat-like_dom_sf"/>
</dbReference>
<evidence type="ECO:0000256" key="3">
    <source>
        <dbReference type="PROSITE-ProRule" id="PRU00221"/>
    </source>
</evidence>
<dbReference type="EMBL" id="QGNW01001423">
    <property type="protein sequence ID" value="RVW41856.1"/>
    <property type="molecule type" value="Genomic_DNA"/>
</dbReference>
<dbReference type="PANTHER" id="PTHR19855:SF19">
    <property type="entry name" value="OS04G0619700 PROTEIN"/>
    <property type="match status" value="1"/>
</dbReference>
<evidence type="ECO:0000313" key="5">
    <source>
        <dbReference type="EMBL" id="RVW41856.1"/>
    </source>
</evidence>
<gene>
    <name evidence="5" type="primary">VvCHDh000679_0</name>
    <name evidence="5" type="ORF">CK203_104735</name>
</gene>